<dbReference type="AlphaFoldDB" id="A0A382MS81"/>
<accession>A0A382MS81</accession>
<protein>
    <submittedName>
        <fullName evidence="1">Uncharacterized protein</fullName>
    </submittedName>
</protein>
<gene>
    <name evidence="1" type="ORF">METZ01_LOCUS304698</name>
</gene>
<sequence length="173" mass="20509">MGIITIKTIPIREWKNQEDGRELSKKAFDRNRKKSPKSVDERIHYMWFNYLQLCINLEEIKHSIPKRGGRGKIISSTKVKVSKSIYRKWDLEKVKKSSFREWYDGGKQLLFYDYGFQYSKGTQYHPLVRRFNVFILYTNMMNEEWVDPTGGNREKGMGVSELIVEDLQKEEGG</sequence>
<reference evidence="1" key="1">
    <citation type="submission" date="2018-05" db="EMBL/GenBank/DDBJ databases">
        <authorList>
            <person name="Lanie J.A."/>
            <person name="Ng W.-L."/>
            <person name="Kazmierczak K.M."/>
            <person name="Andrzejewski T.M."/>
            <person name="Davidsen T.M."/>
            <person name="Wayne K.J."/>
            <person name="Tettelin H."/>
            <person name="Glass J.I."/>
            <person name="Rusch D."/>
            <person name="Podicherti R."/>
            <person name="Tsui H.-C.T."/>
            <person name="Winkler M.E."/>
        </authorList>
    </citation>
    <scope>NUCLEOTIDE SEQUENCE</scope>
</reference>
<proteinExistence type="predicted"/>
<dbReference type="EMBL" id="UINC01095616">
    <property type="protein sequence ID" value="SVC51844.1"/>
    <property type="molecule type" value="Genomic_DNA"/>
</dbReference>
<feature type="non-terminal residue" evidence="1">
    <location>
        <position position="173"/>
    </location>
</feature>
<name>A0A382MS81_9ZZZZ</name>
<evidence type="ECO:0000313" key="1">
    <source>
        <dbReference type="EMBL" id="SVC51844.1"/>
    </source>
</evidence>
<organism evidence="1">
    <name type="scientific">marine metagenome</name>
    <dbReference type="NCBI Taxonomy" id="408172"/>
    <lineage>
        <taxon>unclassified sequences</taxon>
        <taxon>metagenomes</taxon>
        <taxon>ecological metagenomes</taxon>
    </lineage>
</organism>